<accession>A0A455SNJ2</accession>
<feature type="compositionally biased region" description="Polar residues" evidence="1">
    <location>
        <begin position="480"/>
        <end position="503"/>
    </location>
</feature>
<reference evidence="4" key="1">
    <citation type="submission" date="2018-12" db="EMBL/GenBank/DDBJ databases">
        <title>Novel natural products biosynthetic potential of the class Ktedonobacteria.</title>
        <authorList>
            <person name="Zheng Y."/>
            <person name="Saitou A."/>
            <person name="Wang C.M."/>
            <person name="Toyoda A."/>
            <person name="Minakuchi Y."/>
            <person name="Sekiguchi Y."/>
            <person name="Ueda K."/>
            <person name="Takano H."/>
            <person name="Sakai Y."/>
            <person name="Yokota A."/>
            <person name="Yabe S."/>
        </authorList>
    </citation>
    <scope>NUCLEOTIDE SEQUENCE</scope>
    <source>
        <strain evidence="4">COM3</strain>
    </source>
</reference>
<sequence length="636" mass="70665">MNCSQVRELLAIYRDHKKEKADLAELEAHLAQCSACRRAQNEYRLIGEGIRSLPTIEPSPEAHRRLMQALAAEHTRFLQRNASTEISTPTPEFLKPYLKEQQATGRRADALTAFSTAETGPIPVLHPQHRRPRPLRMNQFAVIGLAAAFLLFIMVGGLTSLALMSQSNTNQPVTIKGGGPITNSVHERPQIAVTNYTTQTDYTHVASAISTRDSIYYTAYKEGEKGELFWTLQQLDTRKQQSTPLLNKDLSSSLYLLQYGNNWLVWFQYDPPKDDPKKASKQNESETKRTWSIQALYLGSPGREQQPLTLFKGTFNPKAAPEWVHSPVQGTAFYQNHFLFAWLDEHGTSFLTQYTLEAGKKPVSYELAQGEDQHILTSPTATSDGSSIYWGEEWQDQNNIFHGNVWQQQVLQENQNPSSHRMPNSKVEKSLFRDDEVSFHPQVVGNTLFVLSTKVNENEQPGPKATSTANAAPSATKTAHSTATPTGTATPEVTSTPTATPQPDSIIPSAAEALDLAQPDSLLTGVLLAYALHDNSQHLFKLEDNVKTALAPQGGDRFLVWERSDKSFSMYDVTAGNLVTVGNAVPNNAAFLRVNGDTAVWMVNQPNTAENGASQQPNKITFNTFSWPKQTDNQQQ</sequence>
<keyword evidence="2" id="KW-0812">Transmembrane</keyword>
<dbReference type="AlphaFoldDB" id="A0A455SNJ2"/>
<proteinExistence type="predicted"/>
<dbReference type="Gene3D" id="1.10.10.1320">
    <property type="entry name" value="Anti-sigma factor, zinc-finger domain"/>
    <property type="match status" value="1"/>
</dbReference>
<evidence type="ECO:0000256" key="2">
    <source>
        <dbReference type="SAM" id="Phobius"/>
    </source>
</evidence>
<feature type="region of interest" description="Disordered" evidence="1">
    <location>
        <begin position="457"/>
        <end position="506"/>
    </location>
</feature>
<feature type="compositionally biased region" description="Low complexity" evidence="1">
    <location>
        <begin position="463"/>
        <end position="479"/>
    </location>
</feature>
<dbReference type="EMBL" id="AP019376">
    <property type="protein sequence ID" value="BBH88741.1"/>
    <property type="molecule type" value="Genomic_DNA"/>
</dbReference>
<keyword evidence="2" id="KW-0472">Membrane</keyword>
<feature type="domain" description="Putative zinc-finger" evidence="3">
    <location>
        <begin position="3"/>
        <end position="37"/>
    </location>
</feature>
<evidence type="ECO:0000259" key="3">
    <source>
        <dbReference type="Pfam" id="PF13490"/>
    </source>
</evidence>
<gene>
    <name evidence="4" type="ORF">KTC_34920</name>
</gene>
<organism evidence="4">
    <name type="scientific">Thermosporothrix sp. COM3</name>
    <dbReference type="NCBI Taxonomy" id="2490863"/>
    <lineage>
        <taxon>Bacteria</taxon>
        <taxon>Bacillati</taxon>
        <taxon>Chloroflexota</taxon>
        <taxon>Ktedonobacteria</taxon>
        <taxon>Ktedonobacterales</taxon>
        <taxon>Thermosporotrichaceae</taxon>
        <taxon>Thermosporothrix</taxon>
    </lineage>
</organism>
<name>A0A455SNJ2_9CHLR</name>
<dbReference type="InterPro" id="IPR041916">
    <property type="entry name" value="Anti_sigma_zinc_sf"/>
</dbReference>
<evidence type="ECO:0000256" key="1">
    <source>
        <dbReference type="SAM" id="MobiDB-lite"/>
    </source>
</evidence>
<protein>
    <recommendedName>
        <fullName evidence="3">Putative zinc-finger domain-containing protein</fullName>
    </recommendedName>
</protein>
<dbReference type="InterPro" id="IPR027383">
    <property type="entry name" value="Znf_put"/>
</dbReference>
<dbReference type="Pfam" id="PF13490">
    <property type="entry name" value="zf-HC2"/>
    <property type="match status" value="1"/>
</dbReference>
<feature type="region of interest" description="Disordered" evidence="1">
    <location>
        <begin position="608"/>
        <end position="636"/>
    </location>
</feature>
<evidence type="ECO:0000313" key="4">
    <source>
        <dbReference type="EMBL" id="BBH88741.1"/>
    </source>
</evidence>
<feature type="transmembrane region" description="Helical" evidence="2">
    <location>
        <begin position="140"/>
        <end position="164"/>
    </location>
</feature>
<keyword evidence="2" id="KW-1133">Transmembrane helix</keyword>